<dbReference type="InterPro" id="IPR001810">
    <property type="entry name" value="F-box_dom"/>
</dbReference>
<dbReference type="InterPro" id="IPR036047">
    <property type="entry name" value="F-box-like_dom_sf"/>
</dbReference>
<keyword evidence="3" id="KW-1185">Reference proteome</keyword>
<sequence length="548" mass="61404">MSKGPAPDLRRSHTASRYAQPCLSTLPPDVLIQIQTFLDPDDIISLRKVSIILFPECSTLTVSLSSIFETSQALCTVTNLRIVWINALRQVCLMHGINLSTFYPLENISQIELEHAAFSPFRFIKYARDDIPFEGDIKSVVTRILEPRLPPVFSTDENVPFSCHAVLLIPGGRFLFTDTIQHGVALWDLGIHAGIPMKLSPLAVLPTTTESFVRFTSPTPDSHGVYVCIEEQVNLNMNTRMSIYEIYPSSPDVAFRLTHSLKVTGTLDNAYIYRNTLACNHPNNLITVWDFIQNKAISWEYDVVLRPNGVILFNDTLLLVEVGRLTVWDVPSSLYLPVSDDVEAAFIRLLPRLEIRTPSPAEPFRVSPPSHWLSAGQSRIPFFGLCSPTLDLQGEEIVDDYYTAMRCYTFKSVSSLPDNPDLQVFDPQHVGVVNSFHLSTLSEDFLRHIRFCDTSLTIAWQVGDDVNIGIMKMPQGDPDSVATPAIRRLFNGEEVELRDFDFCPAAGRLVVTTAAGDIQIMDFLTPPSPTRMNFKNSAEDHSKIISEI</sequence>
<name>B0DNM0_LACBS</name>
<dbReference type="Proteomes" id="UP000001194">
    <property type="component" value="Unassembled WGS sequence"/>
</dbReference>
<dbReference type="AlphaFoldDB" id="B0DNM0"/>
<dbReference type="OrthoDB" id="3145038at2759"/>
<gene>
    <name evidence="2" type="ORF">LACBIDRAFT_295149</name>
</gene>
<proteinExistence type="predicted"/>
<evidence type="ECO:0000259" key="1">
    <source>
        <dbReference type="PROSITE" id="PS50181"/>
    </source>
</evidence>
<dbReference type="KEGG" id="lbc:LACBIDRAFT_295149"/>
<dbReference type="HOGENOM" id="CLU_033171_0_0_1"/>
<reference evidence="2 3" key="1">
    <citation type="journal article" date="2008" name="Nature">
        <title>The genome of Laccaria bicolor provides insights into mycorrhizal symbiosis.</title>
        <authorList>
            <person name="Martin F."/>
            <person name="Aerts A."/>
            <person name="Ahren D."/>
            <person name="Brun A."/>
            <person name="Danchin E.G.J."/>
            <person name="Duchaussoy F."/>
            <person name="Gibon J."/>
            <person name="Kohler A."/>
            <person name="Lindquist E."/>
            <person name="Pereda V."/>
            <person name="Salamov A."/>
            <person name="Shapiro H.J."/>
            <person name="Wuyts J."/>
            <person name="Blaudez D."/>
            <person name="Buee M."/>
            <person name="Brokstein P."/>
            <person name="Canbaeck B."/>
            <person name="Cohen D."/>
            <person name="Courty P.E."/>
            <person name="Coutinho P.M."/>
            <person name="Delaruelle C."/>
            <person name="Detter J.C."/>
            <person name="Deveau A."/>
            <person name="DiFazio S."/>
            <person name="Duplessis S."/>
            <person name="Fraissinet-Tachet L."/>
            <person name="Lucic E."/>
            <person name="Frey-Klett P."/>
            <person name="Fourrey C."/>
            <person name="Feussner I."/>
            <person name="Gay G."/>
            <person name="Grimwood J."/>
            <person name="Hoegger P.J."/>
            <person name="Jain P."/>
            <person name="Kilaru S."/>
            <person name="Labbe J."/>
            <person name="Lin Y.C."/>
            <person name="Legue V."/>
            <person name="Le Tacon F."/>
            <person name="Marmeisse R."/>
            <person name="Melayah D."/>
            <person name="Montanini B."/>
            <person name="Muratet M."/>
            <person name="Nehls U."/>
            <person name="Niculita-Hirzel H."/>
            <person name="Oudot-Le Secq M.P."/>
            <person name="Peter M."/>
            <person name="Quesneville H."/>
            <person name="Rajashekar B."/>
            <person name="Reich M."/>
            <person name="Rouhier N."/>
            <person name="Schmutz J."/>
            <person name="Yin T."/>
            <person name="Chalot M."/>
            <person name="Henrissat B."/>
            <person name="Kuees U."/>
            <person name="Lucas S."/>
            <person name="Van de Peer Y."/>
            <person name="Podila G.K."/>
            <person name="Polle A."/>
            <person name="Pukkila P.J."/>
            <person name="Richardson P.M."/>
            <person name="Rouze P."/>
            <person name="Sanders I.R."/>
            <person name="Stajich J.E."/>
            <person name="Tunlid A."/>
            <person name="Tuskan G."/>
            <person name="Grigoriev I.V."/>
        </authorList>
    </citation>
    <scope>NUCLEOTIDE SEQUENCE [LARGE SCALE GENOMIC DNA]</scope>
    <source>
        <strain evidence="3">S238N-H82 / ATCC MYA-4686</strain>
    </source>
</reference>
<dbReference type="EMBL" id="DS547122">
    <property type="protein sequence ID" value="EDR03742.1"/>
    <property type="molecule type" value="Genomic_DNA"/>
</dbReference>
<dbReference type="GeneID" id="6081300"/>
<evidence type="ECO:0000313" key="3">
    <source>
        <dbReference type="Proteomes" id="UP000001194"/>
    </source>
</evidence>
<evidence type="ECO:0000313" key="2">
    <source>
        <dbReference type="EMBL" id="EDR03742.1"/>
    </source>
</evidence>
<dbReference type="PROSITE" id="PS50181">
    <property type="entry name" value="FBOX"/>
    <property type="match status" value="1"/>
</dbReference>
<dbReference type="SUPFAM" id="SSF81383">
    <property type="entry name" value="F-box domain"/>
    <property type="match status" value="1"/>
</dbReference>
<dbReference type="InParanoid" id="B0DNM0"/>
<feature type="domain" description="F-box" evidence="1">
    <location>
        <begin position="20"/>
        <end position="50"/>
    </location>
</feature>
<accession>B0DNM0</accession>
<organism evidence="3">
    <name type="scientific">Laccaria bicolor (strain S238N-H82 / ATCC MYA-4686)</name>
    <name type="common">Bicoloured deceiver</name>
    <name type="synonym">Laccaria laccata var. bicolor</name>
    <dbReference type="NCBI Taxonomy" id="486041"/>
    <lineage>
        <taxon>Eukaryota</taxon>
        <taxon>Fungi</taxon>
        <taxon>Dikarya</taxon>
        <taxon>Basidiomycota</taxon>
        <taxon>Agaricomycotina</taxon>
        <taxon>Agaricomycetes</taxon>
        <taxon>Agaricomycetidae</taxon>
        <taxon>Agaricales</taxon>
        <taxon>Agaricineae</taxon>
        <taxon>Hydnangiaceae</taxon>
        <taxon>Laccaria</taxon>
    </lineage>
</organism>
<protein>
    <submittedName>
        <fullName evidence="2">Predicted protein</fullName>
    </submittedName>
</protein>
<dbReference type="SUPFAM" id="SSF82171">
    <property type="entry name" value="DPP6 N-terminal domain-like"/>
    <property type="match status" value="1"/>
</dbReference>
<dbReference type="RefSeq" id="XP_001885595.1">
    <property type="nucleotide sequence ID" value="XM_001885560.1"/>
</dbReference>